<comment type="caution">
    <text evidence="7">The sequence shown here is derived from an EMBL/GenBank/DDBJ whole genome shotgun (WGS) entry which is preliminary data.</text>
</comment>
<sequence>MSSPPASVSRARRRVSRTEGINNPGSSDDTYLAAPLRRNSLPAFREIGSEARIRNGHCGGLVDICEVFPHPGVIVGAALTEESLTSSQVSEGKEASEQVENEAPKSPIIRGLHSFVGTMKEMVQPLMESPGLGSEICLHPRATEPVTEEERVEEANRQQVIRRLVTNNAGDLEIIDTGTVPVADYEKQKGKGRQGGDGHREGLSQQTLSSNPFAATGMYEDRSAPSFGNFVDALMDVVGIFPDHPGLDLEGVPDTTEVDDKGIQQEFAEAGDIETPFPTNSSEQRWSPVAGGSQSSGFVQTTAQGSLDSLVCTVKELVQPLLDKHDLPRSTVVTNQNPECMIMTEPNNTPNHDLVVVPERTTSKFSKGGSGNAPATTVDDREDKPEPLQTGSEGMQSKGNIEIDEDGMEDVNSEISRTRLPRTPEGGDHDDTSVEESGSETVYEEVEELVRVLVEVVAGTFSSSEEPGEGQIEVLHSGEEQEDLSRCYAVFIELFALSLQIDDENISLCSETLLKVARCFDLTSPEAVVLSGIQKAREIKNTEDAELMESSLSLSFLTLYESSARSAREALFWVVQTILKTNWPCSYDARIRAGIRRLAKNLRVPWKDVASYEQAIVQYEHSRLTTVDEDKVQDTIREAELRDSKDWKKSATVAATASVGAVALAATGVLALPALGTALATMGTATGVSMFGTAAAATASSSGALITGSTMGLAGAGILGSKMKKRIGSIKQFQFVDASHPMASASALTLAISGWVTSPDEFTEVWQGLSATVQEEVKCLVWEQDILGELGTMVSSFLYNEALIAAIQFAVKKSIFSGFLQVAAGPTSVIGSSQMIDNEWSVAMNRTDAAGKLLAELLLHRAQGSRPVSLVGYTLGARMIFIAMEELEKHNRLDLVENVVLIGAPVSSAPDYWKWSRCVAGRVVNVFCEQDWLLYFVFRTTYLKLGVAGLEPVVVPGVENLNVTEELELKSNYHQNLKRILDALHLYS</sequence>
<dbReference type="GO" id="GO:0016020">
    <property type="term" value="C:membrane"/>
    <property type="evidence" value="ECO:0007669"/>
    <property type="project" value="UniProtKB-SubCell"/>
</dbReference>
<evidence type="ECO:0008006" key="9">
    <source>
        <dbReference type="Google" id="ProtNLM"/>
    </source>
</evidence>
<dbReference type="Proteomes" id="UP001157974">
    <property type="component" value="Unassembled WGS sequence"/>
</dbReference>
<accession>A0AAV8UXS9</accession>
<evidence type="ECO:0000313" key="7">
    <source>
        <dbReference type="EMBL" id="KAJ8906137.1"/>
    </source>
</evidence>
<keyword evidence="5" id="KW-0472">Membrane</keyword>
<evidence type="ECO:0000256" key="2">
    <source>
        <dbReference type="ARBA" id="ARBA00009824"/>
    </source>
</evidence>
<name>A0AAV8UXS9_9RHOD</name>
<feature type="compositionally biased region" description="Acidic residues" evidence="6">
    <location>
        <begin position="402"/>
        <end position="412"/>
    </location>
</feature>
<comment type="similarity">
    <text evidence="2">Belongs to the TMCO4 family.</text>
</comment>
<feature type="compositionally biased region" description="Polar residues" evidence="6">
    <location>
        <begin position="19"/>
        <end position="29"/>
    </location>
</feature>
<evidence type="ECO:0000256" key="6">
    <source>
        <dbReference type="SAM" id="MobiDB-lite"/>
    </source>
</evidence>
<feature type="region of interest" description="Disordered" evidence="6">
    <location>
        <begin position="187"/>
        <end position="206"/>
    </location>
</feature>
<dbReference type="PANTHER" id="PTHR17920:SF3">
    <property type="entry name" value="TRANSMEMBRANE AND COILED-COIL DOMAIN-CONTAINING PROTEIN 4"/>
    <property type="match status" value="1"/>
</dbReference>
<dbReference type="InterPro" id="IPR007941">
    <property type="entry name" value="DUF726"/>
</dbReference>
<evidence type="ECO:0000256" key="5">
    <source>
        <dbReference type="ARBA" id="ARBA00023136"/>
    </source>
</evidence>
<evidence type="ECO:0000256" key="1">
    <source>
        <dbReference type="ARBA" id="ARBA00004141"/>
    </source>
</evidence>
<feature type="compositionally biased region" description="Acidic residues" evidence="6">
    <location>
        <begin position="433"/>
        <end position="442"/>
    </location>
</feature>
<keyword evidence="3" id="KW-0812">Transmembrane</keyword>
<dbReference type="PANTHER" id="PTHR17920">
    <property type="entry name" value="TRANSMEMBRANE AND COILED-COIL DOMAIN-CONTAINING PROTEIN 4 TMCO4"/>
    <property type="match status" value="1"/>
</dbReference>
<evidence type="ECO:0000256" key="3">
    <source>
        <dbReference type="ARBA" id="ARBA00022692"/>
    </source>
</evidence>
<feature type="region of interest" description="Disordered" evidence="6">
    <location>
        <begin position="1"/>
        <end position="31"/>
    </location>
</feature>
<keyword evidence="8" id="KW-1185">Reference proteome</keyword>
<gene>
    <name evidence="7" type="ORF">NDN08_002634</name>
</gene>
<dbReference type="Pfam" id="PF05277">
    <property type="entry name" value="DUF726"/>
    <property type="match status" value="1"/>
</dbReference>
<dbReference type="AlphaFoldDB" id="A0AAV8UXS9"/>
<protein>
    <recommendedName>
        <fullName evidence="9">Transmembrane and coiled-coil domain-containing protein 4</fullName>
    </recommendedName>
</protein>
<keyword evidence="4" id="KW-1133">Transmembrane helix</keyword>
<organism evidence="7 8">
    <name type="scientific">Rhodosorus marinus</name>
    <dbReference type="NCBI Taxonomy" id="101924"/>
    <lineage>
        <taxon>Eukaryota</taxon>
        <taxon>Rhodophyta</taxon>
        <taxon>Stylonematophyceae</taxon>
        <taxon>Stylonematales</taxon>
        <taxon>Stylonemataceae</taxon>
        <taxon>Rhodosorus</taxon>
    </lineage>
</organism>
<comment type="subcellular location">
    <subcellularLocation>
        <location evidence="1">Membrane</location>
        <topology evidence="1">Multi-pass membrane protein</topology>
    </subcellularLocation>
</comment>
<reference evidence="7 8" key="1">
    <citation type="journal article" date="2023" name="Nat. Commun.">
        <title>Origin of minicircular mitochondrial genomes in red algae.</title>
        <authorList>
            <person name="Lee Y."/>
            <person name="Cho C.H."/>
            <person name="Lee Y.M."/>
            <person name="Park S.I."/>
            <person name="Yang J.H."/>
            <person name="West J.A."/>
            <person name="Bhattacharya D."/>
            <person name="Yoon H.S."/>
        </authorList>
    </citation>
    <scope>NUCLEOTIDE SEQUENCE [LARGE SCALE GENOMIC DNA]</scope>
    <source>
        <strain evidence="7 8">CCMP1338</strain>
        <tissue evidence="7">Whole cell</tissue>
    </source>
</reference>
<feature type="region of interest" description="Disordered" evidence="6">
    <location>
        <begin position="361"/>
        <end position="442"/>
    </location>
</feature>
<dbReference type="InterPro" id="IPR029058">
    <property type="entry name" value="AB_hydrolase_fold"/>
</dbReference>
<evidence type="ECO:0000256" key="4">
    <source>
        <dbReference type="ARBA" id="ARBA00022989"/>
    </source>
</evidence>
<proteinExistence type="inferred from homology"/>
<dbReference type="SUPFAM" id="SSF53474">
    <property type="entry name" value="alpha/beta-Hydrolases"/>
    <property type="match status" value="1"/>
</dbReference>
<feature type="compositionally biased region" description="Basic and acidic residues" evidence="6">
    <location>
        <begin position="187"/>
        <end position="202"/>
    </location>
</feature>
<evidence type="ECO:0000313" key="8">
    <source>
        <dbReference type="Proteomes" id="UP001157974"/>
    </source>
</evidence>
<dbReference type="EMBL" id="JAMWBK010000004">
    <property type="protein sequence ID" value="KAJ8906137.1"/>
    <property type="molecule type" value="Genomic_DNA"/>
</dbReference>
<feature type="region of interest" description="Disordered" evidence="6">
    <location>
        <begin position="273"/>
        <end position="294"/>
    </location>
</feature>
<feature type="compositionally biased region" description="Polar residues" evidence="6">
    <location>
        <begin position="389"/>
        <end position="399"/>
    </location>
</feature>